<dbReference type="EMBL" id="FQUH01000002">
    <property type="protein sequence ID" value="SHE62545.1"/>
    <property type="molecule type" value="Genomic_DNA"/>
</dbReference>
<accession>A0A1M4V0S2</accession>
<keyword evidence="2" id="KW-1185">Reference proteome</keyword>
<dbReference type="RefSeq" id="WP_072955392.1">
    <property type="nucleotide sequence ID" value="NZ_FQUH01000002.1"/>
</dbReference>
<reference evidence="2" key="1">
    <citation type="submission" date="2016-11" db="EMBL/GenBank/DDBJ databases">
        <authorList>
            <person name="Varghese N."/>
            <person name="Submissions S."/>
        </authorList>
    </citation>
    <scope>NUCLEOTIDE SEQUENCE [LARGE SCALE GENOMIC DNA]</scope>
    <source>
        <strain evidence="2">DSM 21264</strain>
    </source>
</reference>
<sequence length="109" mass="12078">MKSHRLLRSSSPQCGHCSLTDSNHSGIKTSLDHLPERKQHELALIDRKVKSAPLGLIVHTLEEVNEQLQKGHYFFTDNGLVSSLKLATNAAQRVHLNVSCSLLRVICLG</sequence>
<organism evidence="1 2">
    <name type="scientific">Vibrio gazogenes DSM 21264 = NBRC 103151</name>
    <dbReference type="NCBI Taxonomy" id="1123492"/>
    <lineage>
        <taxon>Bacteria</taxon>
        <taxon>Pseudomonadati</taxon>
        <taxon>Pseudomonadota</taxon>
        <taxon>Gammaproteobacteria</taxon>
        <taxon>Vibrionales</taxon>
        <taxon>Vibrionaceae</taxon>
        <taxon>Vibrio</taxon>
    </lineage>
</organism>
<evidence type="ECO:0000313" key="2">
    <source>
        <dbReference type="Proteomes" id="UP000184159"/>
    </source>
</evidence>
<dbReference type="AlphaFoldDB" id="A0A1M4V0S2"/>
<name>A0A1M4V0S2_VIBGA</name>
<evidence type="ECO:0000313" key="1">
    <source>
        <dbReference type="EMBL" id="SHE62545.1"/>
    </source>
</evidence>
<gene>
    <name evidence="1" type="ORF">SAMN02745781_00610</name>
</gene>
<proteinExistence type="predicted"/>
<dbReference type="Proteomes" id="UP000184159">
    <property type="component" value="Unassembled WGS sequence"/>
</dbReference>
<protein>
    <submittedName>
        <fullName evidence="1">Uncharacterized protein</fullName>
    </submittedName>
</protein>